<dbReference type="PANTHER" id="PTHR11877:SF46">
    <property type="entry name" value="TYPE III POLYKETIDE SYNTHASE A"/>
    <property type="match status" value="1"/>
</dbReference>
<feature type="region of interest" description="Disordered" evidence="4">
    <location>
        <begin position="1"/>
        <end position="22"/>
    </location>
</feature>
<evidence type="ECO:0000313" key="7">
    <source>
        <dbReference type="EMBL" id="PPQ40829.1"/>
    </source>
</evidence>
<sequence>MPATLGRCPQQPTSASQQKGPPVTQAWLNRIGTAVPPHDIHAAFIDFGRDTIADWHKRLLFDRMARLADIEHRYAIFEPGPLPRDTILDAAGFYRRGAFPSTAARMAQYEPHALHLALRAIQALDADTSRITHLVVASCTGFTAPGLDFQVMRAAGLPDATHRTIVGFMGCFAAVNALKVASQIVLADAAARVLVVNVELSSLHLQEEFQDVPKMLSFLLFGDGASAALVTAEPHGIALGRFQVAVIPRSADLITWHIADTGFLMHLSGQVPGRIRRWLAEHGPTLLPPQHPALWAVHAGGRSILDAVQQGLYLSPDALRFSRAVLRNHGNMSSATLMFVLNAILNDEDARGPGLAMAFGPGLTVETFAFERP</sequence>
<reference evidence="7 8" key="1">
    <citation type="journal article" date="2018" name="Arch. Microbiol.">
        <title>New insights into the metabolic potential of the phototrophic purple bacterium Rhodopila globiformis DSM 161(T) from its draft genome sequence and evidence for a vanadium-dependent nitrogenase.</title>
        <authorList>
            <person name="Imhoff J.F."/>
            <person name="Rahn T."/>
            <person name="Kunzel S."/>
            <person name="Neulinger S.C."/>
        </authorList>
    </citation>
    <scope>NUCLEOTIDE SEQUENCE [LARGE SCALE GENOMIC DNA]</scope>
    <source>
        <strain evidence="7 8">DSM 161</strain>
    </source>
</reference>
<dbReference type="OrthoDB" id="9786288at2"/>
<evidence type="ECO:0000256" key="4">
    <source>
        <dbReference type="SAM" id="MobiDB-lite"/>
    </source>
</evidence>
<dbReference type="Proteomes" id="UP000239724">
    <property type="component" value="Unassembled WGS sequence"/>
</dbReference>
<dbReference type="AlphaFoldDB" id="A0A2S6NPD1"/>
<feature type="compositionally biased region" description="Polar residues" evidence="4">
    <location>
        <begin position="10"/>
        <end position="19"/>
    </location>
</feature>
<dbReference type="PIRSF" id="PIRSF000451">
    <property type="entry name" value="PKS_III"/>
    <property type="match status" value="1"/>
</dbReference>
<proteinExistence type="inferred from homology"/>
<dbReference type="Pfam" id="PF00195">
    <property type="entry name" value="Chal_sti_synt_N"/>
    <property type="match status" value="1"/>
</dbReference>
<evidence type="ECO:0000259" key="5">
    <source>
        <dbReference type="Pfam" id="PF00195"/>
    </source>
</evidence>
<dbReference type="PANTHER" id="PTHR11877">
    <property type="entry name" value="HYDROXYMETHYLGLUTARYL-COA SYNTHASE"/>
    <property type="match status" value="1"/>
</dbReference>
<protein>
    <recommendedName>
        <fullName evidence="9">Type III polyketide synthase</fullName>
    </recommendedName>
</protein>
<feature type="active site" description="Acyl-thioester intermediate" evidence="3">
    <location>
        <position position="171"/>
    </location>
</feature>
<comment type="caution">
    <text evidence="7">The sequence shown here is derived from an EMBL/GenBank/DDBJ whole genome shotgun (WGS) entry which is preliminary data.</text>
</comment>
<organism evidence="7 8">
    <name type="scientific">Rhodopila globiformis</name>
    <name type="common">Rhodopseudomonas globiformis</name>
    <dbReference type="NCBI Taxonomy" id="1071"/>
    <lineage>
        <taxon>Bacteria</taxon>
        <taxon>Pseudomonadati</taxon>
        <taxon>Pseudomonadota</taxon>
        <taxon>Alphaproteobacteria</taxon>
        <taxon>Acetobacterales</taxon>
        <taxon>Acetobacteraceae</taxon>
        <taxon>Rhodopila</taxon>
    </lineage>
</organism>
<evidence type="ECO:0000256" key="2">
    <source>
        <dbReference type="ARBA" id="ARBA00022679"/>
    </source>
</evidence>
<dbReference type="InterPro" id="IPR016039">
    <property type="entry name" value="Thiolase-like"/>
</dbReference>
<dbReference type="EMBL" id="NHRY01000014">
    <property type="protein sequence ID" value="PPQ40829.1"/>
    <property type="molecule type" value="Genomic_DNA"/>
</dbReference>
<keyword evidence="2" id="KW-0808">Transferase</keyword>
<gene>
    <name evidence="7" type="ORF">CCS01_00255</name>
</gene>
<evidence type="ECO:0000256" key="1">
    <source>
        <dbReference type="ARBA" id="ARBA00005531"/>
    </source>
</evidence>
<dbReference type="InterPro" id="IPR012328">
    <property type="entry name" value="Chalcone/stilbene_synt_C"/>
</dbReference>
<evidence type="ECO:0000313" key="8">
    <source>
        <dbReference type="Proteomes" id="UP000239724"/>
    </source>
</evidence>
<dbReference type="InterPro" id="IPR001099">
    <property type="entry name" value="Chalcone/stilbene_synt_N"/>
</dbReference>
<feature type="domain" description="Chalcone/stilbene synthase N-terminal" evidence="5">
    <location>
        <begin position="25"/>
        <end position="234"/>
    </location>
</feature>
<dbReference type="GO" id="GO:0030639">
    <property type="term" value="P:polyketide biosynthetic process"/>
    <property type="evidence" value="ECO:0007669"/>
    <property type="project" value="TreeGrafter"/>
</dbReference>
<dbReference type="Pfam" id="PF02797">
    <property type="entry name" value="Chal_sti_synt_C"/>
    <property type="match status" value="1"/>
</dbReference>
<accession>A0A2S6NPD1</accession>
<evidence type="ECO:0000259" key="6">
    <source>
        <dbReference type="Pfam" id="PF02797"/>
    </source>
</evidence>
<dbReference type="SUPFAM" id="SSF53901">
    <property type="entry name" value="Thiolase-like"/>
    <property type="match status" value="1"/>
</dbReference>
<dbReference type="Gene3D" id="3.40.47.10">
    <property type="match status" value="2"/>
</dbReference>
<feature type="domain" description="Chalcone/stilbene synthase C-terminal" evidence="6">
    <location>
        <begin position="246"/>
        <end position="369"/>
    </location>
</feature>
<name>A0A2S6NPD1_RHOGL</name>
<evidence type="ECO:0008006" key="9">
    <source>
        <dbReference type="Google" id="ProtNLM"/>
    </source>
</evidence>
<keyword evidence="8" id="KW-1185">Reference proteome</keyword>
<dbReference type="InterPro" id="IPR011141">
    <property type="entry name" value="Polyketide_synthase_type-III"/>
</dbReference>
<dbReference type="CDD" id="cd00831">
    <property type="entry name" value="CHS_like"/>
    <property type="match status" value="1"/>
</dbReference>
<evidence type="ECO:0000256" key="3">
    <source>
        <dbReference type="PIRSR" id="PIRSR000451-1"/>
    </source>
</evidence>
<dbReference type="GO" id="GO:0016747">
    <property type="term" value="F:acyltransferase activity, transferring groups other than amino-acyl groups"/>
    <property type="evidence" value="ECO:0007669"/>
    <property type="project" value="InterPro"/>
</dbReference>
<comment type="similarity">
    <text evidence="1">Belongs to the thiolase-like superfamily. Chalcone/stilbene synthases family.</text>
</comment>